<dbReference type="GO" id="GO:0003723">
    <property type="term" value="F:RNA binding"/>
    <property type="evidence" value="ECO:0007669"/>
    <property type="project" value="UniProtKB-UniRule"/>
</dbReference>
<dbReference type="Pfam" id="PF00013">
    <property type="entry name" value="KH_1"/>
    <property type="match status" value="3"/>
</dbReference>
<dbReference type="AlphaFoldDB" id="A0AA85ERS7"/>
<feature type="domain" description="K Homology" evidence="4">
    <location>
        <begin position="694"/>
        <end position="767"/>
    </location>
</feature>
<dbReference type="CDD" id="cd22435">
    <property type="entry name" value="KH-I_NOVA_rpt1"/>
    <property type="match status" value="1"/>
</dbReference>
<reference evidence="6" key="2">
    <citation type="submission" date="2023-11" db="UniProtKB">
        <authorList>
            <consortium name="WormBaseParasite"/>
        </authorList>
    </citation>
    <scope>IDENTIFICATION</scope>
</reference>
<name>A0AA85ERS7_9TREM</name>
<dbReference type="InterPro" id="IPR004088">
    <property type="entry name" value="KH_dom_type_1"/>
</dbReference>
<feature type="domain" description="K Homology" evidence="4">
    <location>
        <begin position="173"/>
        <end position="245"/>
    </location>
</feature>
<dbReference type="SUPFAM" id="SSF54791">
    <property type="entry name" value="Eukaryotic type KH-domain (KH-domain type I)"/>
    <property type="match status" value="3"/>
</dbReference>
<proteinExistence type="predicted"/>
<dbReference type="InterPro" id="IPR047275">
    <property type="entry name" value="KH-I_NOVA_rpt1"/>
</dbReference>
<dbReference type="WBParaSite" id="SRDH1_20590.1">
    <property type="protein sequence ID" value="SRDH1_20590.1"/>
    <property type="gene ID" value="SRDH1_20590"/>
</dbReference>
<protein>
    <submittedName>
        <fullName evidence="6">30S ribosomal protein S3, chloroplastic</fullName>
    </submittedName>
</protein>
<feature type="compositionally biased region" description="Basic and acidic residues" evidence="3">
    <location>
        <begin position="57"/>
        <end position="79"/>
    </location>
</feature>
<dbReference type="Proteomes" id="UP000050792">
    <property type="component" value="Unassembled WGS sequence"/>
</dbReference>
<evidence type="ECO:0000256" key="3">
    <source>
        <dbReference type="SAM" id="MobiDB-lite"/>
    </source>
</evidence>
<dbReference type="InterPro" id="IPR004087">
    <property type="entry name" value="KH_dom"/>
</dbReference>
<evidence type="ECO:0000313" key="5">
    <source>
        <dbReference type="Proteomes" id="UP000050792"/>
    </source>
</evidence>
<dbReference type="PANTHER" id="PTHR10288">
    <property type="entry name" value="KH DOMAIN CONTAINING RNA BINDING PROTEIN"/>
    <property type="match status" value="1"/>
</dbReference>
<feature type="domain" description="K Homology" evidence="4">
    <location>
        <begin position="81"/>
        <end position="154"/>
    </location>
</feature>
<evidence type="ECO:0000256" key="2">
    <source>
        <dbReference type="PROSITE-ProRule" id="PRU00117"/>
    </source>
</evidence>
<keyword evidence="5" id="KW-1185">Reference proteome</keyword>
<evidence type="ECO:0000259" key="4">
    <source>
        <dbReference type="SMART" id="SM00322"/>
    </source>
</evidence>
<feature type="region of interest" description="Disordered" evidence="3">
    <location>
        <begin position="47"/>
        <end position="80"/>
    </location>
</feature>
<dbReference type="PROSITE" id="PS50084">
    <property type="entry name" value="KH_TYPE_1"/>
    <property type="match status" value="3"/>
</dbReference>
<keyword evidence="1" id="KW-0677">Repeat</keyword>
<keyword evidence="2" id="KW-0694">RNA-binding</keyword>
<reference evidence="5" key="1">
    <citation type="submission" date="2022-06" db="EMBL/GenBank/DDBJ databases">
        <authorList>
            <person name="Berger JAMES D."/>
            <person name="Berger JAMES D."/>
        </authorList>
    </citation>
    <scope>NUCLEOTIDE SEQUENCE [LARGE SCALE GENOMIC DNA]</scope>
</reference>
<organism evidence="5 6">
    <name type="scientific">Schistosoma rodhaini</name>
    <dbReference type="NCBI Taxonomy" id="6188"/>
    <lineage>
        <taxon>Eukaryota</taxon>
        <taxon>Metazoa</taxon>
        <taxon>Spiralia</taxon>
        <taxon>Lophotrochozoa</taxon>
        <taxon>Platyhelminthes</taxon>
        <taxon>Trematoda</taxon>
        <taxon>Digenea</taxon>
        <taxon>Strigeidida</taxon>
        <taxon>Schistosomatoidea</taxon>
        <taxon>Schistosomatidae</taxon>
        <taxon>Schistosoma</taxon>
    </lineage>
</organism>
<dbReference type="Gene3D" id="3.30.1370.10">
    <property type="entry name" value="K Homology domain, type 1"/>
    <property type="match status" value="3"/>
</dbReference>
<sequence>MRKLKAVFCWSWLQVRRYSPLNLTLRDVKKLNIYLVLLLEVVVNRMSGSHSSSDDSSDSRKRPREKDMDPDTSPKRPNCEDNVQLKILVPSIAAGAVIGKSGEAIGRIQKDTNTKVKISKQDEFYPGTTERVCLIIGSFDGVITVHNYIMDRIMEKPDPNPNTTGEGRLNVERHKQVKILVPNSTAGMVIGKGGSYIQEIKEKTGAYVQISQKSREFNLLERCIVVAGELDQTRAAVHLILNVIATDPQSASCPNLSYHDIQGPVASVYPTGSPYATPIIPYLTSSTILSNPSIDTNSASAAAAAAAAAATMMAAAVAFTPGPSSQPTTSSFISSPGGSTTFGFFPPNFQSTPDIATIAALTSNPTATGGSIILPSILPNTGNDRTLCSNLSGDLFSQTVGVGGSSSPWSNISGRTGFDVIVPDLNAASALTTVSVAQQSLTGSFISPKPQDSQSSRSALSPPVYFPSSSFIPAPLRMSPTALFGYPTIGYGNPPPVQHSHLTSTGGIQPMPLAETSSSSICSNSSNLPSLFKSPTGLTANIATLAALSAAITVSGVPTVTNTITTNVTINCTKSLPILSNPNPLGTGSTGALFNLLPCSQLSSFNVTPIVPHVVVSNDSITMSIPNLSSNPFLLSLTEGDINQHNIQQQSSLAPSINSSAQVTGLPSSSTLVGFHGLQYNSGSNIIAPMGNYVAYKRVISVPESVINIILGHQGRSIMDLQLFTGTAIQISQKSTYLSGTKYRTVTIIGPQVNVQSAADVIEHITAIEHMKRESGSYQQHSLTLSLHGNGSNSNTVVRGSCSVSGGQLNSDYFIQSGISYPFTSSTSCIKGNYPECQSTCPASNTGISCPISMIGSLPLTTCITTTTSSGGNNNIITGLSFVSSSCDAAASVSRSVGRSVGASGSGDTLSFQSSIDSLSMPVTKRDETN</sequence>
<evidence type="ECO:0000256" key="1">
    <source>
        <dbReference type="ARBA" id="ARBA00022737"/>
    </source>
</evidence>
<dbReference type="CDD" id="cd22436">
    <property type="entry name" value="KH-I_NOVA_rpt2"/>
    <property type="match status" value="1"/>
</dbReference>
<dbReference type="InterPro" id="IPR047276">
    <property type="entry name" value="KH-I_NOVA_rpt2"/>
</dbReference>
<dbReference type="SMART" id="SM00322">
    <property type="entry name" value="KH"/>
    <property type="match status" value="3"/>
</dbReference>
<accession>A0AA85ERS7</accession>
<evidence type="ECO:0000313" key="6">
    <source>
        <dbReference type="WBParaSite" id="SRDH1_20590.1"/>
    </source>
</evidence>
<dbReference type="InterPro" id="IPR036612">
    <property type="entry name" value="KH_dom_type_1_sf"/>
</dbReference>